<dbReference type="AlphaFoldDB" id="A0A645I5Z6"/>
<dbReference type="EMBL" id="VSSQ01107646">
    <property type="protein sequence ID" value="MPN46737.1"/>
    <property type="molecule type" value="Genomic_DNA"/>
</dbReference>
<name>A0A645I5Z6_9ZZZZ</name>
<sequence>MLAVLALKTVIGPDLGLNVWHVVADSRDIVLDIENDDLAALDGAFAIVAEAHICSSERWLMSLQVSCHDKMDENWGVVIRALRAARNSRQLGESSFIAIQSGG</sequence>
<evidence type="ECO:0000313" key="1">
    <source>
        <dbReference type="EMBL" id="MPN46737.1"/>
    </source>
</evidence>
<protein>
    <submittedName>
        <fullName evidence="1">Uncharacterized protein</fullName>
    </submittedName>
</protein>
<organism evidence="1">
    <name type="scientific">bioreactor metagenome</name>
    <dbReference type="NCBI Taxonomy" id="1076179"/>
    <lineage>
        <taxon>unclassified sequences</taxon>
        <taxon>metagenomes</taxon>
        <taxon>ecological metagenomes</taxon>
    </lineage>
</organism>
<accession>A0A645I5Z6</accession>
<reference evidence="1" key="1">
    <citation type="submission" date="2019-08" db="EMBL/GenBank/DDBJ databases">
        <authorList>
            <person name="Kucharzyk K."/>
            <person name="Murdoch R.W."/>
            <person name="Higgins S."/>
            <person name="Loffler F."/>
        </authorList>
    </citation>
    <scope>NUCLEOTIDE SEQUENCE</scope>
</reference>
<comment type="caution">
    <text evidence="1">The sequence shown here is derived from an EMBL/GenBank/DDBJ whole genome shotgun (WGS) entry which is preliminary data.</text>
</comment>
<proteinExistence type="predicted"/>
<gene>
    <name evidence="1" type="ORF">SDC9_194335</name>
</gene>